<sequence>MLLVQENAAGVDIDVPEGYVMKPEDRPTAEAPVAPIPLIDIGLLSGEMSKADGSGAEETAKLRLALESWGILMVTNHGVEPCVIDAMCSASREFFQRPLEEKMKYSQAADGEKYEDYHQGYGSKELKLEHKSTRDWVDRMFLQVEPQEHRQLQLWPESFRDILHEFFVQQSSLVNKRLLPAMARLLGFDDDFFGEKLRGRALIFARLSHYPSCPRPDLVLGVKSHTDATIVTVLMVDNNVSGLQVQKDDVWYDVPCPTDPHALLIFVGDNTEVISNGAFKASVHRVVTNAQKERTSVAMFYVPIPEEVAPTNDLVNDSILDGARK</sequence>
<accession>A0ACD5ZQZ2</accession>
<reference evidence="1" key="2">
    <citation type="submission" date="2025-09" db="UniProtKB">
        <authorList>
            <consortium name="EnsemblPlants"/>
        </authorList>
    </citation>
    <scope>IDENTIFICATION</scope>
</reference>
<evidence type="ECO:0000313" key="2">
    <source>
        <dbReference type="Proteomes" id="UP001732700"/>
    </source>
</evidence>
<dbReference type="EnsemblPlants" id="AVESA.00010b.r2.7AG1200010.1">
    <property type="protein sequence ID" value="AVESA.00010b.r2.7AG1200010.1.CDS"/>
    <property type="gene ID" value="AVESA.00010b.r2.7AG1200010"/>
</dbReference>
<organism evidence="1 2">
    <name type="scientific">Avena sativa</name>
    <name type="common">Oat</name>
    <dbReference type="NCBI Taxonomy" id="4498"/>
    <lineage>
        <taxon>Eukaryota</taxon>
        <taxon>Viridiplantae</taxon>
        <taxon>Streptophyta</taxon>
        <taxon>Embryophyta</taxon>
        <taxon>Tracheophyta</taxon>
        <taxon>Spermatophyta</taxon>
        <taxon>Magnoliopsida</taxon>
        <taxon>Liliopsida</taxon>
        <taxon>Poales</taxon>
        <taxon>Poaceae</taxon>
        <taxon>BOP clade</taxon>
        <taxon>Pooideae</taxon>
        <taxon>Poodae</taxon>
        <taxon>Poeae</taxon>
        <taxon>Poeae Chloroplast Group 1 (Aveneae type)</taxon>
        <taxon>Aveninae</taxon>
        <taxon>Avena</taxon>
    </lineage>
</organism>
<proteinExistence type="predicted"/>
<reference evidence="1" key="1">
    <citation type="submission" date="2021-05" db="EMBL/GenBank/DDBJ databases">
        <authorList>
            <person name="Scholz U."/>
            <person name="Mascher M."/>
            <person name="Fiebig A."/>
        </authorList>
    </citation>
    <scope>NUCLEOTIDE SEQUENCE [LARGE SCALE GENOMIC DNA]</scope>
</reference>
<dbReference type="Proteomes" id="UP001732700">
    <property type="component" value="Chromosome 7A"/>
</dbReference>
<protein>
    <submittedName>
        <fullName evidence="1">Uncharacterized protein</fullName>
    </submittedName>
</protein>
<evidence type="ECO:0000313" key="1">
    <source>
        <dbReference type="EnsemblPlants" id="AVESA.00010b.r2.7AG1200010.1.CDS"/>
    </source>
</evidence>
<name>A0ACD5ZQZ2_AVESA</name>
<keyword evidence="2" id="KW-1185">Reference proteome</keyword>